<dbReference type="Proteomes" id="UP000327000">
    <property type="component" value="Unassembled WGS sequence"/>
</dbReference>
<evidence type="ECO:0000313" key="8">
    <source>
        <dbReference type="EMBL" id="KAB7842172.1"/>
    </source>
</evidence>
<evidence type="ECO:0000313" key="9">
    <source>
        <dbReference type="Proteomes" id="UP000327000"/>
    </source>
</evidence>
<dbReference type="PIRSF" id="PIRSF015582">
    <property type="entry name" value="Cit_lyase_B"/>
    <property type="match status" value="1"/>
</dbReference>
<evidence type="ECO:0000259" key="7">
    <source>
        <dbReference type="Pfam" id="PF03328"/>
    </source>
</evidence>
<reference evidence="8 9" key="1">
    <citation type="journal article" date="2019" name="Microb. Cell Fact.">
        <title>Exploring novel herbicidin analogues by transcriptional regulator overexpression and MS/MS molecular networking.</title>
        <authorList>
            <person name="Shi Y."/>
            <person name="Gu R."/>
            <person name="Li Y."/>
            <person name="Wang X."/>
            <person name="Ren W."/>
            <person name="Li X."/>
            <person name="Wang L."/>
            <person name="Xie Y."/>
            <person name="Hong B."/>
        </authorList>
    </citation>
    <scope>NUCLEOTIDE SEQUENCE [LARGE SCALE GENOMIC DNA]</scope>
    <source>
        <strain evidence="8 9">US-43</strain>
    </source>
</reference>
<feature type="binding site" evidence="5">
    <location>
        <position position="154"/>
    </location>
    <ligand>
        <name>Mg(2+)</name>
        <dbReference type="ChEBI" id="CHEBI:18420"/>
    </ligand>
</feature>
<protein>
    <submittedName>
        <fullName evidence="8">CoA ester lyase</fullName>
    </submittedName>
</protein>
<feature type="compositionally biased region" description="Polar residues" evidence="6">
    <location>
        <begin position="315"/>
        <end position="325"/>
    </location>
</feature>
<feature type="region of interest" description="Disordered" evidence="6">
    <location>
        <begin position="276"/>
        <end position="325"/>
    </location>
</feature>
<feature type="compositionally biased region" description="Pro residues" evidence="6">
    <location>
        <begin position="282"/>
        <end position="298"/>
    </location>
</feature>
<evidence type="ECO:0000256" key="2">
    <source>
        <dbReference type="ARBA" id="ARBA00022723"/>
    </source>
</evidence>
<dbReference type="GO" id="GO:0006107">
    <property type="term" value="P:oxaloacetate metabolic process"/>
    <property type="evidence" value="ECO:0007669"/>
    <property type="project" value="TreeGrafter"/>
</dbReference>
<dbReference type="AlphaFoldDB" id="A0A5N5W6I7"/>
<evidence type="ECO:0000256" key="1">
    <source>
        <dbReference type="ARBA" id="ARBA00001946"/>
    </source>
</evidence>
<gene>
    <name evidence="8" type="ORF">FRZ00_19735</name>
</gene>
<keyword evidence="9" id="KW-1185">Reference proteome</keyword>
<dbReference type="InterPro" id="IPR040442">
    <property type="entry name" value="Pyrv_kinase-like_dom_sf"/>
</dbReference>
<comment type="caution">
    <text evidence="8">The sequence shown here is derived from an EMBL/GenBank/DDBJ whole genome shotgun (WGS) entry which is preliminary data.</text>
</comment>
<dbReference type="InterPro" id="IPR011206">
    <property type="entry name" value="Citrate_lyase_beta/mcl1/mcl2"/>
</dbReference>
<sequence>MKYSRYCRSLLSTPATAVHRYAAGHRSGADISMVDLEDSVPPARKEEARRRAEGFFTLPTAATTRCAVRINTISGPDGLRDLLALRQYAVKPPLVLIPMVESRRDVEIVEHVLGPECPDTEFVAVVETPRGLQHAAGIASSSRRLRALVFGSADYAFATGARLTWDALAHPRGVLVNSARAAGIEVMDAPFFEVHDDGALRCEAALAKDMGFSGKIAVHPRQVPLINEAFSPDDDTLGRARRIVAAGRENGRDITVVDGVMIGIPFFEASQRLVEEFGDGLPGPPAPSPGSDGPPSPRPAVALHRQPRPYPDAPRSTTVTQEREQ</sequence>
<evidence type="ECO:0000256" key="4">
    <source>
        <dbReference type="PIRSR" id="PIRSR015582-1"/>
    </source>
</evidence>
<evidence type="ECO:0000256" key="5">
    <source>
        <dbReference type="PIRSR" id="PIRSR015582-2"/>
    </source>
</evidence>
<feature type="binding site" evidence="4">
    <location>
        <position position="69"/>
    </location>
    <ligand>
        <name>substrate</name>
    </ligand>
</feature>
<keyword evidence="8" id="KW-0456">Lyase</keyword>
<comment type="cofactor">
    <cofactor evidence="1">
        <name>Mg(2+)</name>
        <dbReference type="ChEBI" id="CHEBI:18420"/>
    </cofactor>
</comment>
<dbReference type="PANTHER" id="PTHR32308">
    <property type="entry name" value="LYASE BETA SUBUNIT, PUTATIVE (AFU_ORTHOLOGUE AFUA_4G13030)-RELATED"/>
    <property type="match status" value="1"/>
</dbReference>
<dbReference type="Gene3D" id="3.20.20.60">
    <property type="entry name" value="Phosphoenolpyruvate-binding domains"/>
    <property type="match status" value="1"/>
</dbReference>
<feature type="domain" description="HpcH/HpaI aldolase/citrate lyase" evidence="7">
    <location>
        <begin position="25"/>
        <end position="220"/>
    </location>
</feature>
<proteinExistence type="predicted"/>
<name>A0A5N5W6I7_STRMB</name>
<feature type="binding site" evidence="4">
    <location>
        <position position="127"/>
    </location>
    <ligand>
        <name>substrate</name>
    </ligand>
</feature>
<feature type="binding site" evidence="5">
    <location>
        <position position="127"/>
    </location>
    <ligand>
        <name>Mg(2+)</name>
        <dbReference type="ChEBI" id="CHEBI:18420"/>
    </ligand>
</feature>
<organism evidence="8 9">
    <name type="scientific">Streptomyces mobaraensis</name>
    <name type="common">Streptoverticillium mobaraense</name>
    <dbReference type="NCBI Taxonomy" id="35621"/>
    <lineage>
        <taxon>Bacteria</taxon>
        <taxon>Bacillati</taxon>
        <taxon>Actinomycetota</taxon>
        <taxon>Actinomycetes</taxon>
        <taxon>Kitasatosporales</taxon>
        <taxon>Streptomycetaceae</taxon>
        <taxon>Streptomyces</taxon>
    </lineage>
</organism>
<dbReference type="SUPFAM" id="SSF51621">
    <property type="entry name" value="Phosphoenolpyruvate/pyruvate domain"/>
    <property type="match status" value="1"/>
</dbReference>
<dbReference type="InterPro" id="IPR005000">
    <property type="entry name" value="Aldolase/citrate-lyase_domain"/>
</dbReference>
<dbReference type="Pfam" id="PF03328">
    <property type="entry name" value="HpcH_HpaI"/>
    <property type="match status" value="1"/>
</dbReference>
<dbReference type="PANTHER" id="PTHR32308:SF0">
    <property type="entry name" value="HPCH_HPAI ALDOLASE_CITRATE LYASE DOMAIN-CONTAINING PROTEIN"/>
    <property type="match status" value="1"/>
</dbReference>
<keyword evidence="2 5" id="KW-0479">Metal-binding</keyword>
<keyword evidence="3 5" id="KW-0460">Magnesium</keyword>
<evidence type="ECO:0000256" key="3">
    <source>
        <dbReference type="ARBA" id="ARBA00022842"/>
    </source>
</evidence>
<dbReference type="EMBL" id="VOKX01000038">
    <property type="protein sequence ID" value="KAB7842172.1"/>
    <property type="molecule type" value="Genomic_DNA"/>
</dbReference>
<evidence type="ECO:0000256" key="6">
    <source>
        <dbReference type="SAM" id="MobiDB-lite"/>
    </source>
</evidence>
<dbReference type="GO" id="GO:0000287">
    <property type="term" value="F:magnesium ion binding"/>
    <property type="evidence" value="ECO:0007669"/>
    <property type="project" value="TreeGrafter"/>
</dbReference>
<dbReference type="RefSeq" id="WP_152264381.1">
    <property type="nucleotide sequence ID" value="NZ_JBFADJ010000025.1"/>
</dbReference>
<accession>A0A5N5W6I7</accession>
<dbReference type="OrthoDB" id="5172636at2"/>
<dbReference type="InterPro" id="IPR015813">
    <property type="entry name" value="Pyrv/PenolPyrv_kinase-like_dom"/>
</dbReference>
<dbReference type="GO" id="GO:0016829">
    <property type="term" value="F:lyase activity"/>
    <property type="evidence" value="ECO:0007669"/>
    <property type="project" value="UniProtKB-KW"/>
</dbReference>